<comment type="catalytic activity">
    <reaction evidence="5">
        <text>[phosphatase 2A protein]-C-terminal L-leucine methyl ester + H2O = [phosphatase 2A protein]-C-terminal L-leucine + methanol + H(+)</text>
        <dbReference type="Rhea" id="RHEA:48548"/>
        <dbReference type="Rhea" id="RHEA-COMP:12134"/>
        <dbReference type="Rhea" id="RHEA-COMP:12135"/>
        <dbReference type="ChEBI" id="CHEBI:15377"/>
        <dbReference type="ChEBI" id="CHEBI:15378"/>
        <dbReference type="ChEBI" id="CHEBI:17790"/>
        <dbReference type="ChEBI" id="CHEBI:90516"/>
        <dbReference type="ChEBI" id="CHEBI:90517"/>
        <dbReference type="EC" id="3.1.1.89"/>
    </reaction>
</comment>
<evidence type="ECO:0000259" key="8">
    <source>
        <dbReference type="PROSITE" id="PS50158"/>
    </source>
</evidence>
<dbReference type="InterPro" id="IPR029058">
    <property type="entry name" value="AB_hydrolase_fold"/>
</dbReference>
<keyword evidence="6" id="KW-0863">Zinc-finger</keyword>
<evidence type="ECO:0000313" key="9">
    <source>
        <dbReference type="EMBL" id="UYV76132.1"/>
    </source>
</evidence>
<dbReference type="PANTHER" id="PTHR14189">
    <property type="entry name" value="PROTEIN PHOSPHATASE METHYLESTERASE-1 RELATED"/>
    <property type="match status" value="1"/>
</dbReference>
<evidence type="ECO:0000256" key="4">
    <source>
        <dbReference type="ARBA" id="ARBA00022801"/>
    </source>
</evidence>
<proteinExistence type="inferred from homology"/>
<feature type="region of interest" description="Disordered" evidence="7">
    <location>
        <begin position="313"/>
        <end position="336"/>
    </location>
</feature>
<feature type="region of interest" description="Disordered" evidence="7">
    <location>
        <begin position="405"/>
        <end position="475"/>
    </location>
</feature>
<evidence type="ECO:0000256" key="1">
    <source>
        <dbReference type="ARBA" id="ARBA00008645"/>
    </source>
</evidence>
<feature type="compositionally biased region" description="Polar residues" evidence="7">
    <location>
        <begin position="425"/>
        <end position="435"/>
    </location>
</feature>
<dbReference type="InterPro" id="IPR001878">
    <property type="entry name" value="Znf_CCHC"/>
</dbReference>
<dbReference type="SUPFAM" id="SSF57756">
    <property type="entry name" value="Retrovirus zinc finger-like domains"/>
    <property type="match status" value="1"/>
</dbReference>
<dbReference type="EMBL" id="CP092875">
    <property type="protein sequence ID" value="UYV76132.1"/>
    <property type="molecule type" value="Genomic_DNA"/>
</dbReference>
<evidence type="ECO:0000256" key="6">
    <source>
        <dbReference type="PROSITE-ProRule" id="PRU00047"/>
    </source>
</evidence>
<evidence type="ECO:0000313" key="10">
    <source>
        <dbReference type="Proteomes" id="UP001235939"/>
    </source>
</evidence>
<dbReference type="Pfam" id="PF12697">
    <property type="entry name" value="Abhydrolase_6"/>
    <property type="match status" value="1"/>
</dbReference>
<dbReference type="PANTHER" id="PTHR14189:SF0">
    <property type="entry name" value="PROTEIN PHOSPHATASE METHYLESTERASE 1"/>
    <property type="match status" value="1"/>
</dbReference>
<reference evidence="9 10" key="1">
    <citation type="submission" date="2022-01" db="EMBL/GenBank/DDBJ databases">
        <title>A chromosomal length assembly of Cordylochernes scorpioides.</title>
        <authorList>
            <person name="Zeh D."/>
            <person name="Zeh J."/>
        </authorList>
    </citation>
    <scope>NUCLEOTIDE SEQUENCE [LARGE SCALE GENOMIC DNA]</scope>
    <source>
        <strain evidence="9">IN4F17</strain>
        <tissue evidence="9">Whole Body</tissue>
    </source>
</reference>
<dbReference type="Gene3D" id="4.10.60.10">
    <property type="entry name" value="Zinc finger, CCHC-type"/>
    <property type="match status" value="1"/>
</dbReference>
<sequence length="718" mass="78343">MASSINKSRNKAIYSPLPWNNYFQNKVEVKVNDDSFNVYTIGEKGPCLVLLHGGGYSGLTWALFSSKFVKLAKCQILAIDLRGHGDTKTKNDNNLSADILAEDVKNIIYKYFNNDPPSLIIIGHSMGGAIAIHAVSNDYLPTCKALVVIDVVEGTAMDALTGMQTFLRGRPSGFKSIEQAIEWALKSCQLQNLESARVSMPGQLTLADTPIPNAANTAIHGQFINATVIEEEEEDDEIQDKIIKNELEIEEEMTIAQMQGKFQMKVLSKTGHAIQEDDPQQVAKAVENFLSRNKLDFSYSASGLLATLAPAMAPSRKKKKNAENAENAAKPILTPAQLHQENEEALLPFKDCFTDPNQKQGTVWKLYAAMHSFIRLREGQINALLAEVESLSGILASFKELDEDANKPETDCHSTQTSPPPCLKETSSQTDSNKPATHAATKRKQPEAPNPPAKRSKLKGPAKPAPSRPTKPAAAQVVLHGEKLAAHTVVVSDDPQADPREIYKAVRAAHTLPQGVWASLRTKGKLVLHSSNPDIIPEVTTSLASKLTGMKVRQQKVILPRICLFKVDEETSNSTIEETLLGTPAVSQLPGDKVVRVAHRSAPRNGTCTAFIEVDLNTFRALGIRGRIVVDGVILNFEESIRARICFRCCGFGHNSAQCTRDPKCFHCGEGGHDGRSCPSAADRRTSKCANCCAQGLSDKHEARASSCPTLKLRALKF</sequence>
<comment type="similarity">
    <text evidence="1">Belongs to the AB hydrolase superfamily.</text>
</comment>
<evidence type="ECO:0000256" key="7">
    <source>
        <dbReference type="SAM" id="MobiDB-lite"/>
    </source>
</evidence>
<keyword evidence="3" id="KW-0719">Serine esterase</keyword>
<keyword evidence="6" id="KW-0479">Metal-binding</keyword>
<accession>A0ABY6L6P5</accession>
<evidence type="ECO:0000256" key="3">
    <source>
        <dbReference type="ARBA" id="ARBA00022487"/>
    </source>
</evidence>
<dbReference type="PROSITE" id="PS50158">
    <property type="entry name" value="ZF_CCHC"/>
    <property type="match status" value="1"/>
</dbReference>
<dbReference type="SMART" id="SM00343">
    <property type="entry name" value="ZnF_C2HC"/>
    <property type="match status" value="2"/>
</dbReference>
<evidence type="ECO:0000256" key="2">
    <source>
        <dbReference type="ARBA" id="ARBA00013111"/>
    </source>
</evidence>
<dbReference type="InterPro" id="IPR000073">
    <property type="entry name" value="AB_hydrolase_1"/>
</dbReference>
<dbReference type="InterPro" id="IPR016812">
    <property type="entry name" value="PPase_methylesterase_euk"/>
</dbReference>
<dbReference type="Gene3D" id="3.40.50.1820">
    <property type="entry name" value="alpha/beta hydrolase"/>
    <property type="match status" value="1"/>
</dbReference>
<protein>
    <recommendedName>
        <fullName evidence="2">protein phosphatase methylesterase-1</fullName>
        <ecNumber evidence="2">3.1.1.89</ecNumber>
    </recommendedName>
</protein>
<dbReference type="Proteomes" id="UP001235939">
    <property type="component" value="Chromosome 13"/>
</dbReference>
<keyword evidence="6" id="KW-0862">Zinc</keyword>
<dbReference type="InterPro" id="IPR036875">
    <property type="entry name" value="Znf_CCHC_sf"/>
</dbReference>
<evidence type="ECO:0000256" key="5">
    <source>
        <dbReference type="ARBA" id="ARBA00049203"/>
    </source>
</evidence>
<feature type="domain" description="CCHC-type" evidence="8">
    <location>
        <begin position="664"/>
        <end position="680"/>
    </location>
</feature>
<keyword evidence="4" id="KW-0378">Hydrolase</keyword>
<name>A0ABY6L6P5_9ARAC</name>
<organism evidence="9 10">
    <name type="scientific">Cordylochernes scorpioides</name>
    <dbReference type="NCBI Taxonomy" id="51811"/>
    <lineage>
        <taxon>Eukaryota</taxon>
        <taxon>Metazoa</taxon>
        <taxon>Ecdysozoa</taxon>
        <taxon>Arthropoda</taxon>
        <taxon>Chelicerata</taxon>
        <taxon>Arachnida</taxon>
        <taxon>Pseudoscorpiones</taxon>
        <taxon>Cheliferoidea</taxon>
        <taxon>Chernetidae</taxon>
        <taxon>Cordylochernes</taxon>
    </lineage>
</organism>
<keyword evidence="10" id="KW-1185">Reference proteome</keyword>
<dbReference type="EC" id="3.1.1.89" evidence="2"/>
<dbReference type="SUPFAM" id="SSF53474">
    <property type="entry name" value="alpha/beta-Hydrolases"/>
    <property type="match status" value="1"/>
</dbReference>
<gene>
    <name evidence="9" type="ORF">LAZ67_13002723</name>
</gene>